<dbReference type="InParanoid" id="A0A1Z5K187"/>
<dbReference type="Proteomes" id="UP000198406">
    <property type="component" value="Unassembled WGS sequence"/>
</dbReference>
<dbReference type="AlphaFoldDB" id="A0A1Z5K187"/>
<evidence type="ECO:0000313" key="2">
    <source>
        <dbReference type="EMBL" id="GAX20017.1"/>
    </source>
</evidence>
<keyword evidence="3" id="KW-1185">Reference proteome</keyword>
<comment type="caution">
    <text evidence="2">The sequence shown here is derived from an EMBL/GenBank/DDBJ whole genome shotgun (WGS) entry which is preliminary data.</text>
</comment>
<organism evidence="2 3">
    <name type="scientific">Fistulifera solaris</name>
    <name type="common">Oleaginous diatom</name>
    <dbReference type="NCBI Taxonomy" id="1519565"/>
    <lineage>
        <taxon>Eukaryota</taxon>
        <taxon>Sar</taxon>
        <taxon>Stramenopiles</taxon>
        <taxon>Ochrophyta</taxon>
        <taxon>Bacillariophyta</taxon>
        <taxon>Bacillariophyceae</taxon>
        <taxon>Bacillariophycidae</taxon>
        <taxon>Naviculales</taxon>
        <taxon>Naviculaceae</taxon>
        <taxon>Fistulifera</taxon>
    </lineage>
</organism>
<proteinExistence type="predicted"/>
<evidence type="ECO:0000256" key="1">
    <source>
        <dbReference type="SAM" id="MobiDB-lite"/>
    </source>
</evidence>
<evidence type="ECO:0000313" key="3">
    <source>
        <dbReference type="Proteomes" id="UP000198406"/>
    </source>
</evidence>
<gene>
    <name evidence="2" type="ORF">FisN_1Lu509</name>
</gene>
<dbReference type="OrthoDB" id="10499480at2759"/>
<sequence>MHPPSFFVGSLVAGVSFLMVDEQISHRTRLSKKWAFREFGEEQLKALAEQIRSSRGSTRQVRRPGVARSLRDE</sequence>
<reference evidence="2 3" key="1">
    <citation type="journal article" date="2015" name="Plant Cell">
        <title>Oil accumulation by the oleaginous diatom Fistulifera solaris as revealed by the genome and transcriptome.</title>
        <authorList>
            <person name="Tanaka T."/>
            <person name="Maeda Y."/>
            <person name="Veluchamy A."/>
            <person name="Tanaka M."/>
            <person name="Abida H."/>
            <person name="Marechal E."/>
            <person name="Bowler C."/>
            <person name="Muto M."/>
            <person name="Sunaga Y."/>
            <person name="Tanaka M."/>
            <person name="Yoshino T."/>
            <person name="Taniguchi T."/>
            <person name="Fukuda Y."/>
            <person name="Nemoto M."/>
            <person name="Matsumoto M."/>
            <person name="Wong P.S."/>
            <person name="Aburatani S."/>
            <person name="Fujibuchi W."/>
        </authorList>
    </citation>
    <scope>NUCLEOTIDE SEQUENCE [LARGE SCALE GENOMIC DNA]</scope>
    <source>
        <strain evidence="2 3">JPCC DA0580</strain>
    </source>
</reference>
<accession>A0A1Z5K187</accession>
<dbReference type="EMBL" id="BDSP01000141">
    <property type="protein sequence ID" value="GAX20017.1"/>
    <property type="molecule type" value="Genomic_DNA"/>
</dbReference>
<feature type="region of interest" description="Disordered" evidence="1">
    <location>
        <begin position="50"/>
        <end position="73"/>
    </location>
</feature>
<name>A0A1Z5K187_FISSO</name>
<protein>
    <submittedName>
        <fullName evidence="2">Uncharacterized protein</fullName>
    </submittedName>
</protein>